<feature type="region of interest" description="Disordered" evidence="1">
    <location>
        <begin position="238"/>
        <end position="342"/>
    </location>
</feature>
<dbReference type="OrthoDB" id="2564904at2759"/>
<keyword evidence="2" id="KW-0472">Membrane</keyword>
<reference evidence="4 5" key="1">
    <citation type="journal article" date="2013" name="Plant Cell">
        <title>The transition from a phytopathogenic smut ancestor to an anamorphic biocontrol agent deciphered by comparative whole-genome analysis.</title>
        <authorList>
            <person name="Lefebvre F."/>
            <person name="Joly D.L."/>
            <person name="Labbe C."/>
            <person name="Teichmann B."/>
            <person name="Linning R."/>
            <person name="Belzile F."/>
            <person name="Bakkeren G."/>
            <person name="Belanger R.R."/>
        </authorList>
    </citation>
    <scope>NUCLEOTIDE SEQUENCE [LARGE SCALE GENOMIC DNA]</scope>
    <source>
        <strain evidence="4 5">PF-1</strain>
    </source>
</reference>
<protein>
    <submittedName>
        <fullName evidence="4">Uncharacterized protein</fullName>
    </submittedName>
</protein>
<dbReference type="PANTHER" id="PTHR40633">
    <property type="entry name" value="MATRIX PROTEIN, PUTATIVE (AFU_ORTHOLOGUE AFUA_8G05410)-RELATED"/>
    <property type="match status" value="1"/>
</dbReference>
<feature type="chain" id="PRO_5001603308" evidence="3">
    <location>
        <begin position="23"/>
        <end position="375"/>
    </location>
</feature>
<feature type="region of interest" description="Disordered" evidence="1">
    <location>
        <begin position="25"/>
        <end position="60"/>
    </location>
</feature>
<dbReference type="AlphaFoldDB" id="A0A061H282"/>
<sequence>MKTPTSLSAALVLSVLAGAGLATSLPSTPRDGQQPHVVQRAASSSGWTPPPVSDGSRPASLDGMGRSLWINNSNDFCLLMPPNPVKQDIVGALDNAVSYCINPVNDTRPMPDGFLKTVHYRHSDKWTQVTGTYDPGAMHLSPDDCGSEYDSVAPKGVKLSDGKFFFQFLGGCGGTGSGGTFCMRICDDYDYCSSAYDQLGCAYVAPGDYEQPRAFTECEADADDPVMVYSGTSTFYQGMKPTPPPRSAPKSSSCSTWASPTPSGVTYSWAQTSSRRPSKGSASASSALPTRPATLVFPSNGSSSSPSSSTGSAPPSDSTARPTGATPTPSSQQQTNGGRSDVQLGGAAPLAAIAATALAVLLGSSSYLVAGFLLL</sequence>
<dbReference type="RefSeq" id="XP_007881180.1">
    <property type="nucleotide sequence ID" value="XM_007882989.1"/>
</dbReference>
<proteinExistence type="predicted"/>
<organism evidence="4 5">
    <name type="scientific">Pseudozyma flocculosa PF-1</name>
    <dbReference type="NCBI Taxonomy" id="1277687"/>
    <lineage>
        <taxon>Eukaryota</taxon>
        <taxon>Fungi</taxon>
        <taxon>Dikarya</taxon>
        <taxon>Basidiomycota</taxon>
        <taxon>Ustilaginomycotina</taxon>
        <taxon>Ustilaginomycetes</taxon>
        <taxon>Ustilaginales</taxon>
        <taxon>Ustilaginaceae</taxon>
        <taxon>Pseudozyma</taxon>
    </lineage>
</organism>
<dbReference type="Proteomes" id="UP000053664">
    <property type="component" value="Unassembled WGS sequence"/>
</dbReference>
<dbReference type="KEGG" id="pfp:PFL1_05452"/>
<feature type="signal peptide" evidence="3">
    <location>
        <begin position="1"/>
        <end position="22"/>
    </location>
</feature>
<feature type="compositionally biased region" description="Low complexity" evidence="1">
    <location>
        <begin position="298"/>
        <end position="320"/>
    </location>
</feature>
<accession>A0A061H282</accession>
<dbReference type="HOGENOM" id="CLU_036093_3_0_1"/>
<name>A0A061H282_9BASI</name>
<gene>
    <name evidence="4" type="ORF">PFL1_05452</name>
</gene>
<evidence type="ECO:0000256" key="3">
    <source>
        <dbReference type="SAM" id="SignalP"/>
    </source>
</evidence>
<evidence type="ECO:0000256" key="1">
    <source>
        <dbReference type="SAM" id="MobiDB-lite"/>
    </source>
</evidence>
<keyword evidence="2" id="KW-1133">Transmembrane helix</keyword>
<dbReference type="InterPro" id="IPR052982">
    <property type="entry name" value="SRP1/TIP1-like"/>
</dbReference>
<feature type="transmembrane region" description="Helical" evidence="2">
    <location>
        <begin position="350"/>
        <end position="374"/>
    </location>
</feature>
<feature type="compositionally biased region" description="Polar residues" evidence="1">
    <location>
        <begin position="249"/>
        <end position="288"/>
    </location>
</feature>
<dbReference type="eggNOG" id="ENOG502RYPN">
    <property type="taxonomic scope" value="Eukaryota"/>
</dbReference>
<keyword evidence="2" id="KW-0812">Transmembrane</keyword>
<dbReference type="EMBL" id="KE361642">
    <property type="protein sequence ID" value="EPQ26817.1"/>
    <property type="molecule type" value="Genomic_DNA"/>
</dbReference>
<evidence type="ECO:0000256" key="2">
    <source>
        <dbReference type="SAM" id="Phobius"/>
    </source>
</evidence>
<feature type="compositionally biased region" description="Polar residues" evidence="1">
    <location>
        <begin position="325"/>
        <end position="338"/>
    </location>
</feature>
<dbReference type="PANTHER" id="PTHR40633:SF1">
    <property type="entry name" value="GPI ANCHORED SERINE-THREONINE RICH PROTEIN (AFU_ORTHOLOGUE AFUA_1G03630)"/>
    <property type="match status" value="1"/>
</dbReference>
<keyword evidence="3" id="KW-0732">Signal</keyword>
<evidence type="ECO:0000313" key="5">
    <source>
        <dbReference type="Proteomes" id="UP000053664"/>
    </source>
</evidence>
<evidence type="ECO:0000313" key="4">
    <source>
        <dbReference type="EMBL" id="EPQ26817.1"/>
    </source>
</evidence>
<dbReference type="GeneID" id="19319543"/>